<feature type="domain" description="HTH araC/xylS-type" evidence="4">
    <location>
        <begin position="214"/>
        <end position="312"/>
    </location>
</feature>
<name>S5V3X8_STRC3</name>
<protein>
    <submittedName>
        <fullName evidence="5">AraC family transcription regulator</fullName>
    </submittedName>
</protein>
<dbReference type="SMART" id="SM00342">
    <property type="entry name" value="HTH_ARAC"/>
    <property type="match status" value="1"/>
</dbReference>
<dbReference type="STRING" id="1214242.B446_15080"/>
<dbReference type="PROSITE" id="PS01124">
    <property type="entry name" value="HTH_ARAC_FAMILY_2"/>
    <property type="match status" value="1"/>
</dbReference>
<dbReference type="Gene3D" id="3.40.50.880">
    <property type="match status" value="1"/>
</dbReference>
<dbReference type="InterPro" id="IPR018060">
    <property type="entry name" value="HTH_AraC"/>
</dbReference>
<dbReference type="SUPFAM" id="SSF46689">
    <property type="entry name" value="Homeodomain-like"/>
    <property type="match status" value="2"/>
</dbReference>
<dbReference type="CDD" id="cd03137">
    <property type="entry name" value="GATase1_AraC_1"/>
    <property type="match status" value="1"/>
</dbReference>
<proteinExistence type="predicted"/>
<dbReference type="Pfam" id="PF01965">
    <property type="entry name" value="DJ-1_PfpI"/>
    <property type="match status" value="1"/>
</dbReference>
<evidence type="ECO:0000256" key="2">
    <source>
        <dbReference type="ARBA" id="ARBA00023125"/>
    </source>
</evidence>
<dbReference type="EMBL" id="CP006259">
    <property type="protein sequence ID" value="AGS69834.1"/>
    <property type="molecule type" value="Genomic_DNA"/>
</dbReference>
<dbReference type="RefSeq" id="WP_020940305.1">
    <property type="nucleotide sequence ID" value="NC_021985.1"/>
</dbReference>
<organism evidence="5 6">
    <name type="scientific">Streptomyces collinus (strain DSM 40733 / Tue 365)</name>
    <dbReference type="NCBI Taxonomy" id="1214242"/>
    <lineage>
        <taxon>Bacteria</taxon>
        <taxon>Bacillati</taxon>
        <taxon>Actinomycetota</taxon>
        <taxon>Actinomycetes</taxon>
        <taxon>Kitasatosporales</taxon>
        <taxon>Streptomycetaceae</taxon>
        <taxon>Streptomyces</taxon>
    </lineage>
</organism>
<evidence type="ECO:0000259" key="4">
    <source>
        <dbReference type="PROSITE" id="PS01124"/>
    </source>
</evidence>
<dbReference type="InterPro" id="IPR018062">
    <property type="entry name" value="HTH_AraC-typ_CS"/>
</dbReference>
<evidence type="ECO:0000256" key="3">
    <source>
        <dbReference type="ARBA" id="ARBA00023163"/>
    </source>
</evidence>
<dbReference type="HOGENOM" id="CLU_000445_59_0_11"/>
<evidence type="ECO:0000313" key="5">
    <source>
        <dbReference type="EMBL" id="AGS69834.1"/>
    </source>
</evidence>
<evidence type="ECO:0000256" key="1">
    <source>
        <dbReference type="ARBA" id="ARBA00023015"/>
    </source>
</evidence>
<accession>S5V3X8</accession>
<dbReference type="SUPFAM" id="SSF52317">
    <property type="entry name" value="Class I glutamine amidotransferase-like"/>
    <property type="match status" value="1"/>
</dbReference>
<dbReference type="AlphaFoldDB" id="S5V3X8"/>
<dbReference type="KEGG" id="sci:B446_15080"/>
<evidence type="ECO:0000313" key="6">
    <source>
        <dbReference type="Proteomes" id="UP000015423"/>
    </source>
</evidence>
<reference evidence="5 6" key="2">
    <citation type="journal article" date="2013" name="J. Biotechnol.">
        <title>Complete genome sequence of the kirromycin producer Streptomyces collinus Tu 365 consisting of a linear chromosome and two linear plasmids.</title>
        <authorList>
            <person name="Ruckert C."/>
            <person name="Szczepanowski R."/>
            <person name="Albersmeier A."/>
            <person name="Goesmann A."/>
            <person name="Iftime D."/>
            <person name="Musiol E.M."/>
            <person name="Blin K."/>
            <person name="Wohlleben W."/>
            <person name="Puhler A."/>
            <person name="Kalinowski J."/>
            <person name="Weber T."/>
        </authorList>
    </citation>
    <scope>NUCLEOTIDE SEQUENCE [LARGE SCALE GENOMIC DNA]</scope>
    <source>
        <strain evidence="6">DSM 40733 / Tue 365</strain>
    </source>
</reference>
<reference evidence="6" key="1">
    <citation type="submission" date="2012-10" db="EMBL/GenBank/DDBJ databases">
        <title>The complete genome sequence of Streptomyces collinus Tu 365.</title>
        <authorList>
            <person name="Ruckert C."/>
            <person name="Szczepanowski R."/>
            <person name="Goesmann A."/>
            <person name="Pross E.K."/>
            <person name="Musiol E.M."/>
            <person name="Blin K."/>
            <person name="Wohlleben W."/>
            <person name="Puhler A."/>
            <person name="Weber T."/>
            <person name="Kalinowski J."/>
        </authorList>
    </citation>
    <scope>NUCLEOTIDE SEQUENCE [LARGE SCALE GENOMIC DNA]</scope>
    <source>
        <strain evidence="6">DSM 40733 / Tue 365</strain>
    </source>
</reference>
<dbReference type="InterPro" id="IPR029062">
    <property type="entry name" value="Class_I_gatase-like"/>
</dbReference>
<dbReference type="Pfam" id="PF12833">
    <property type="entry name" value="HTH_18"/>
    <property type="match status" value="1"/>
</dbReference>
<dbReference type="Gene3D" id="1.10.10.60">
    <property type="entry name" value="Homeodomain-like"/>
    <property type="match status" value="1"/>
</dbReference>
<dbReference type="PATRIC" id="fig|1214242.5.peg.3089"/>
<dbReference type="eggNOG" id="COG4977">
    <property type="taxonomic scope" value="Bacteria"/>
</dbReference>
<sequence>MHSVAVLALDQVIPFDLSVPIDTFGWARLPDGRPGYRVRVCSPAGEVGAAAGAFAVRAPYGLEALAEADTIVLPGVADPARPLPPGVVDAVRAAAANGTRVASICVGAFVLAATGLLDGLRATTHWKAAGTLAERYPRIVVDPNVLYVDNGQFLTSAGAAAALDMCLHMIRRDHGSAVAAHAARMSVMPLEREGGQAQFIVHDLPPAPAGATLEPLLAWLEAHCDRDLTLDEIAAQARMSSRTLNRRFREQTGTTPLQWLHRARVRRAQYLLETTAYPVERIAAQAGFGSSTAFRDRFRRVVGTSPQAYRRSFQARSFQTQSFQTQSFQTEM</sequence>
<dbReference type="InterPro" id="IPR009057">
    <property type="entry name" value="Homeodomain-like_sf"/>
</dbReference>
<dbReference type="PANTHER" id="PTHR43130">
    <property type="entry name" value="ARAC-FAMILY TRANSCRIPTIONAL REGULATOR"/>
    <property type="match status" value="1"/>
</dbReference>
<dbReference type="GO" id="GO:0003700">
    <property type="term" value="F:DNA-binding transcription factor activity"/>
    <property type="evidence" value="ECO:0007669"/>
    <property type="project" value="InterPro"/>
</dbReference>
<dbReference type="GO" id="GO:0043565">
    <property type="term" value="F:sequence-specific DNA binding"/>
    <property type="evidence" value="ECO:0007669"/>
    <property type="project" value="InterPro"/>
</dbReference>
<gene>
    <name evidence="5" type="ORF">B446_15080</name>
</gene>
<dbReference type="Proteomes" id="UP000015423">
    <property type="component" value="Chromosome"/>
</dbReference>
<keyword evidence="2" id="KW-0238">DNA-binding</keyword>
<dbReference type="InterPro" id="IPR052158">
    <property type="entry name" value="INH-QAR"/>
</dbReference>
<keyword evidence="3" id="KW-0804">Transcription</keyword>
<keyword evidence="1" id="KW-0805">Transcription regulation</keyword>
<keyword evidence="6" id="KW-1185">Reference proteome</keyword>
<dbReference type="InterPro" id="IPR002818">
    <property type="entry name" value="DJ-1/PfpI"/>
</dbReference>
<dbReference type="PANTHER" id="PTHR43130:SF3">
    <property type="entry name" value="HTH-TYPE TRANSCRIPTIONAL REGULATOR RV1931C"/>
    <property type="match status" value="1"/>
</dbReference>
<dbReference type="PROSITE" id="PS00041">
    <property type="entry name" value="HTH_ARAC_FAMILY_1"/>
    <property type="match status" value="1"/>
</dbReference>